<keyword evidence="2" id="KW-0472">Membrane</keyword>
<gene>
    <name evidence="3" type="ORF">PSTG_03176</name>
</gene>
<keyword evidence="2" id="KW-0812">Transmembrane</keyword>
<dbReference type="AlphaFoldDB" id="A0A0L0VXB4"/>
<dbReference type="STRING" id="1165861.A0A0L0VXB4"/>
<proteinExistence type="predicted"/>
<organism evidence="3 4">
    <name type="scientific">Puccinia striiformis f. sp. tritici PST-78</name>
    <dbReference type="NCBI Taxonomy" id="1165861"/>
    <lineage>
        <taxon>Eukaryota</taxon>
        <taxon>Fungi</taxon>
        <taxon>Dikarya</taxon>
        <taxon>Basidiomycota</taxon>
        <taxon>Pucciniomycotina</taxon>
        <taxon>Pucciniomycetes</taxon>
        <taxon>Pucciniales</taxon>
        <taxon>Pucciniaceae</taxon>
        <taxon>Puccinia</taxon>
    </lineage>
</organism>
<name>A0A0L0VXB4_9BASI</name>
<sequence>MAFFIPVTASTFAIPHRSQVVANFFGHTSPETHPFPQPMELRSSMSEEEWHSRTVAIWNHFTRYTWSKLLRGYLVFALILSLIGPIAANLMIHKVVYDGAEPLTGNPSDEEIRQRIALIRRGHLINFIVILFLFIFIWTPYLSYKSMGRKRLAALLISFNQTDAAKGNMQALNWTCSRTSTFQSNATVVIELPIAYISSNQPSLFHQAAYLPEYIRKEPASQGPPLYATAQNPTGFPGAPPAGNGDHKA</sequence>
<accession>A0A0L0VXB4</accession>
<feature type="transmembrane region" description="Helical" evidence="2">
    <location>
        <begin position="124"/>
        <end position="142"/>
    </location>
</feature>
<keyword evidence="4" id="KW-1185">Reference proteome</keyword>
<evidence type="ECO:0000313" key="4">
    <source>
        <dbReference type="Proteomes" id="UP000054564"/>
    </source>
</evidence>
<feature type="transmembrane region" description="Helical" evidence="2">
    <location>
        <begin position="73"/>
        <end position="92"/>
    </location>
</feature>
<protein>
    <submittedName>
        <fullName evidence="3">Uncharacterized protein</fullName>
    </submittedName>
</protein>
<comment type="caution">
    <text evidence="3">The sequence shown here is derived from an EMBL/GenBank/DDBJ whole genome shotgun (WGS) entry which is preliminary data.</text>
</comment>
<evidence type="ECO:0000313" key="3">
    <source>
        <dbReference type="EMBL" id="KNF03655.1"/>
    </source>
</evidence>
<dbReference type="EMBL" id="AJIL01000016">
    <property type="protein sequence ID" value="KNF03655.1"/>
    <property type="molecule type" value="Genomic_DNA"/>
</dbReference>
<dbReference type="Proteomes" id="UP000054564">
    <property type="component" value="Unassembled WGS sequence"/>
</dbReference>
<evidence type="ECO:0000256" key="2">
    <source>
        <dbReference type="SAM" id="Phobius"/>
    </source>
</evidence>
<reference evidence="4" key="1">
    <citation type="submission" date="2014-03" db="EMBL/GenBank/DDBJ databases">
        <title>The Genome Sequence of Puccinia striiformis f. sp. tritici PST-78.</title>
        <authorList>
            <consortium name="The Broad Institute Genome Sequencing Platform"/>
            <person name="Cuomo C."/>
            <person name="Hulbert S."/>
            <person name="Chen X."/>
            <person name="Walker B."/>
            <person name="Young S.K."/>
            <person name="Zeng Q."/>
            <person name="Gargeya S."/>
            <person name="Fitzgerald M."/>
            <person name="Haas B."/>
            <person name="Abouelleil A."/>
            <person name="Alvarado L."/>
            <person name="Arachchi H.M."/>
            <person name="Berlin A.M."/>
            <person name="Chapman S.B."/>
            <person name="Goldberg J."/>
            <person name="Griggs A."/>
            <person name="Gujja S."/>
            <person name="Hansen M."/>
            <person name="Howarth C."/>
            <person name="Imamovic A."/>
            <person name="Larimer J."/>
            <person name="McCowan C."/>
            <person name="Montmayeur A."/>
            <person name="Murphy C."/>
            <person name="Neiman D."/>
            <person name="Pearson M."/>
            <person name="Priest M."/>
            <person name="Roberts A."/>
            <person name="Saif S."/>
            <person name="Shea T."/>
            <person name="Sisk P."/>
            <person name="Sykes S."/>
            <person name="Wortman J."/>
            <person name="Nusbaum C."/>
            <person name="Birren B."/>
        </authorList>
    </citation>
    <scope>NUCLEOTIDE SEQUENCE [LARGE SCALE GENOMIC DNA]</scope>
    <source>
        <strain evidence="4">race PST-78</strain>
    </source>
</reference>
<evidence type="ECO:0000256" key="1">
    <source>
        <dbReference type="SAM" id="MobiDB-lite"/>
    </source>
</evidence>
<dbReference type="OrthoDB" id="2504001at2759"/>
<feature type="region of interest" description="Disordered" evidence="1">
    <location>
        <begin position="222"/>
        <end position="249"/>
    </location>
</feature>
<keyword evidence="2" id="KW-1133">Transmembrane helix</keyword>